<dbReference type="Pfam" id="PF04819">
    <property type="entry name" value="DUF716"/>
    <property type="match status" value="1"/>
</dbReference>
<evidence type="ECO:0008006" key="10">
    <source>
        <dbReference type="Google" id="ProtNLM"/>
    </source>
</evidence>
<dbReference type="PANTHER" id="PTHR16007:SF15">
    <property type="entry name" value="TRANSMEMBRANE PROTEIN 45B"/>
    <property type="match status" value="1"/>
</dbReference>
<evidence type="ECO:0000256" key="5">
    <source>
        <dbReference type="ARBA" id="ARBA00023136"/>
    </source>
</evidence>
<proteinExistence type="inferred from homology"/>
<evidence type="ECO:0000313" key="9">
    <source>
        <dbReference type="Proteomes" id="UP000008141"/>
    </source>
</evidence>
<gene>
    <name evidence="8" type="ORF">CHLNCDRAFT_145091</name>
</gene>
<keyword evidence="3 7" id="KW-0812">Transmembrane</keyword>
<feature type="transmembrane region" description="Helical" evidence="7">
    <location>
        <begin position="39"/>
        <end position="62"/>
    </location>
</feature>
<feature type="region of interest" description="Disordered" evidence="6">
    <location>
        <begin position="320"/>
        <end position="343"/>
    </location>
</feature>
<dbReference type="GO" id="GO:0016020">
    <property type="term" value="C:membrane"/>
    <property type="evidence" value="ECO:0007669"/>
    <property type="project" value="UniProtKB-SubCell"/>
</dbReference>
<comment type="subcellular location">
    <subcellularLocation>
        <location evidence="1">Membrane</location>
        <topology evidence="1">Multi-pass membrane protein</topology>
    </subcellularLocation>
</comment>
<keyword evidence="4 7" id="KW-1133">Transmembrane helix</keyword>
<protein>
    <recommendedName>
        <fullName evidence="10">Transmembrane protein 45B</fullName>
    </recommendedName>
</protein>
<dbReference type="OMA" id="NEWQHFT"/>
<feature type="transmembrane region" description="Helical" evidence="7">
    <location>
        <begin position="259"/>
        <end position="285"/>
    </location>
</feature>
<dbReference type="GeneID" id="17355583"/>
<evidence type="ECO:0000313" key="8">
    <source>
        <dbReference type="EMBL" id="EFN56448.1"/>
    </source>
</evidence>
<dbReference type="InterPro" id="IPR042127">
    <property type="entry name" value="TMEM45"/>
</dbReference>
<comment type="similarity">
    <text evidence="2">Belongs to the TMEM45 family.</text>
</comment>
<evidence type="ECO:0000256" key="4">
    <source>
        <dbReference type="ARBA" id="ARBA00022989"/>
    </source>
</evidence>
<keyword evidence="5 7" id="KW-0472">Membrane</keyword>
<dbReference type="AlphaFoldDB" id="E1ZCJ9"/>
<dbReference type="Proteomes" id="UP000008141">
    <property type="component" value="Unassembled WGS sequence"/>
</dbReference>
<evidence type="ECO:0000256" key="1">
    <source>
        <dbReference type="ARBA" id="ARBA00004141"/>
    </source>
</evidence>
<keyword evidence="9" id="KW-1185">Reference proteome</keyword>
<name>E1ZCJ9_CHLVA</name>
<evidence type="ECO:0000256" key="2">
    <source>
        <dbReference type="ARBA" id="ARBA00006948"/>
    </source>
</evidence>
<dbReference type="EMBL" id="GL433842">
    <property type="protein sequence ID" value="EFN56448.1"/>
    <property type="molecule type" value="Genomic_DNA"/>
</dbReference>
<feature type="transmembrane region" description="Helical" evidence="7">
    <location>
        <begin position="192"/>
        <end position="210"/>
    </location>
</feature>
<dbReference type="PANTHER" id="PTHR16007">
    <property type="entry name" value="EPIDIDYMAL MEMBRANE PROTEIN E9-RELATED"/>
    <property type="match status" value="1"/>
</dbReference>
<dbReference type="OrthoDB" id="551896at2759"/>
<dbReference type="RefSeq" id="XP_005848550.1">
    <property type="nucleotide sequence ID" value="XM_005848488.1"/>
</dbReference>
<dbReference type="InterPro" id="IPR006904">
    <property type="entry name" value="DUF716"/>
</dbReference>
<dbReference type="FunCoup" id="E1ZCJ9">
    <property type="interactions" value="21"/>
</dbReference>
<dbReference type="eggNOG" id="ENOG502R2AA">
    <property type="taxonomic scope" value="Eukaryota"/>
</dbReference>
<feature type="transmembrane region" description="Helical" evidence="7">
    <location>
        <begin position="157"/>
        <end position="180"/>
    </location>
</feature>
<dbReference type="KEGG" id="cvr:CHLNCDRAFT_145091"/>
<evidence type="ECO:0000256" key="7">
    <source>
        <dbReference type="SAM" id="Phobius"/>
    </source>
</evidence>
<evidence type="ECO:0000256" key="3">
    <source>
        <dbReference type="ARBA" id="ARBA00022692"/>
    </source>
</evidence>
<evidence type="ECO:0000256" key="6">
    <source>
        <dbReference type="SAM" id="MobiDB-lite"/>
    </source>
</evidence>
<reference evidence="8 9" key="1">
    <citation type="journal article" date="2010" name="Plant Cell">
        <title>The Chlorella variabilis NC64A genome reveals adaptation to photosymbiosis, coevolution with viruses, and cryptic sex.</title>
        <authorList>
            <person name="Blanc G."/>
            <person name="Duncan G."/>
            <person name="Agarkova I."/>
            <person name="Borodovsky M."/>
            <person name="Gurnon J."/>
            <person name="Kuo A."/>
            <person name="Lindquist E."/>
            <person name="Lucas S."/>
            <person name="Pangilinan J."/>
            <person name="Polle J."/>
            <person name="Salamov A."/>
            <person name="Terry A."/>
            <person name="Yamada T."/>
            <person name="Dunigan D.D."/>
            <person name="Grigoriev I.V."/>
            <person name="Claverie J.M."/>
            <person name="Van Etten J.L."/>
        </authorList>
    </citation>
    <scope>NUCLEOTIDE SEQUENCE [LARGE SCALE GENOMIC DNA]</scope>
    <source>
        <strain evidence="8 9">NC64A</strain>
    </source>
</reference>
<accession>E1ZCJ9</accession>
<dbReference type="InParanoid" id="E1ZCJ9"/>
<sequence>MASVVGQNLPSHDHSARDVGLECDGSHVSSKKGSWKGHVLPGVTFIVWGAWWAYSCITFYLWRSARRPYRGRAWYPCGLFAGWLWFLEPVLKVAVPAVAVTMELLVDHDPMAYRYLYCPEGTKYAGRFALSHLNNWQHAASYPAIVMSGLVDMAARFVPLPAGTCQALLGSAFGVMAFLMGTHEKHEPQDKIVHWLLFVAMALCTVMVFLEMTVRRSVLVGMGKAAALIFQGAWLIQIAAVEFEGRPQWSEAYGGGTMFAPAAFSFILVLTLACMLAFYALLALLSRRSLLPRSSLLPPLESEEWQEEKEQERGGLLPRHHHHHHHRYDSANASDDNETTEGEQLLALTSSRKPRGDGAGDGVVSLQLAATGADTAYV</sequence>
<organism evidence="9">
    <name type="scientific">Chlorella variabilis</name>
    <name type="common">Green alga</name>
    <dbReference type="NCBI Taxonomy" id="554065"/>
    <lineage>
        <taxon>Eukaryota</taxon>
        <taxon>Viridiplantae</taxon>
        <taxon>Chlorophyta</taxon>
        <taxon>core chlorophytes</taxon>
        <taxon>Trebouxiophyceae</taxon>
        <taxon>Chlorellales</taxon>
        <taxon>Chlorellaceae</taxon>
        <taxon>Chlorella clade</taxon>
        <taxon>Chlorella</taxon>
    </lineage>
</organism>